<evidence type="ECO:0000256" key="4">
    <source>
        <dbReference type="ARBA" id="ARBA00022692"/>
    </source>
</evidence>
<evidence type="ECO:0000256" key="8">
    <source>
        <dbReference type="ARBA" id="ARBA00023136"/>
    </source>
</evidence>
<feature type="transmembrane region" description="Helical" evidence="10">
    <location>
        <begin position="133"/>
        <end position="151"/>
    </location>
</feature>
<dbReference type="GO" id="GO:0005886">
    <property type="term" value="C:plasma membrane"/>
    <property type="evidence" value="ECO:0007669"/>
    <property type="project" value="UniProtKB-SubCell"/>
</dbReference>
<comment type="subcellular location">
    <subcellularLocation>
        <location evidence="1">Cell membrane</location>
        <topology evidence="1">Multi-pass membrane protein</topology>
    </subcellularLocation>
</comment>
<feature type="transmembrane region" description="Helical" evidence="10">
    <location>
        <begin position="215"/>
        <end position="236"/>
    </location>
</feature>
<accession>A0A0F7ZX81</accession>
<dbReference type="CDD" id="cd18580">
    <property type="entry name" value="ABC_6TM_ABCC_D2"/>
    <property type="match status" value="1"/>
</dbReference>
<feature type="transmembrane region" description="Helical" evidence="10">
    <location>
        <begin position="657"/>
        <end position="679"/>
    </location>
</feature>
<dbReference type="OrthoDB" id="6500128at2759"/>
<feature type="transmembrane region" description="Helical" evidence="10">
    <location>
        <begin position="108"/>
        <end position="127"/>
    </location>
</feature>
<feature type="transmembrane region" description="Helical" evidence="10">
    <location>
        <begin position="728"/>
        <end position="747"/>
    </location>
</feature>
<dbReference type="PANTHER" id="PTHR24223">
    <property type="entry name" value="ATP-BINDING CASSETTE SUB-FAMILY C"/>
    <property type="match status" value="1"/>
</dbReference>
<gene>
    <name evidence="13" type="ORF">HIM_10343</name>
</gene>
<feature type="transmembrane region" description="Helical" evidence="10">
    <location>
        <begin position="248"/>
        <end position="268"/>
    </location>
</feature>
<evidence type="ECO:0000256" key="6">
    <source>
        <dbReference type="ARBA" id="ARBA00022840"/>
    </source>
</evidence>
<name>A0A0F7ZX81_9HYPO</name>
<feature type="transmembrane region" description="Helical" evidence="10">
    <location>
        <begin position="607"/>
        <end position="629"/>
    </location>
</feature>
<organism evidence="13 14">
    <name type="scientific">Hirsutella minnesotensis 3608</name>
    <dbReference type="NCBI Taxonomy" id="1043627"/>
    <lineage>
        <taxon>Eukaryota</taxon>
        <taxon>Fungi</taxon>
        <taxon>Dikarya</taxon>
        <taxon>Ascomycota</taxon>
        <taxon>Pezizomycotina</taxon>
        <taxon>Sordariomycetes</taxon>
        <taxon>Hypocreomycetidae</taxon>
        <taxon>Hypocreales</taxon>
        <taxon>Ophiocordycipitaceae</taxon>
        <taxon>Hirsutella</taxon>
    </lineage>
</organism>
<evidence type="ECO:0000256" key="1">
    <source>
        <dbReference type="ARBA" id="ARBA00004651"/>
    </source>
</evidence>
<evidence type="ECO:0000256" key="7">
    <source>
        <dbReference type="ARBA" id="ARBA00022989"/>
    </source>
</evidence>
<sequence>MLNILSAAARLCQPYIVQSLVNFLQGDQDVSIGNWLIVAVVFDFMAVALLSAHANQSTNQLGCRLRAYLTQRIFLRLHSYSFQSSSAPTRAVVLASVDVANVTSGLQMFFEAIPIAIIVGVGAYMLFRVIGLAFLAPFVLAIASLSITLLLSNQLQNSQRQTLEATETRLMALKQLLENPRGARIEGMESFATKELHITRQKEIGRMKAYRRVEILVLVVAGAVSGLSILASFGFYPLTKGSADLDYGVLFSSLAILSIMISPLLSFIQMLPSLFEGWVSWIRVLHFIRETLRDGPGGGNQPVRTIVAEPPPKVLGKGYGAILSFNSVAIQSIESEPFLREITFSLTSGEVAVILGPAGSGKSSLLKALLPLGELQITSGSITSGVRNISYCAQTPWFLENESIRDNVVLNKYFDQGVYNAVLDCCALEPDLANFDERENRLIVDHQGSQLSGGQRKRIALARALYAAPDLLLLDDVFAGLDPQTQSLIQRRLFGPHGWLASNPHITAILVSSDASTATGIPTARVFQLHNGQLLADRTPNNIEHGGDDGQITSDDIFAAPPGTDTAASPKEEPKEESQHQIPDATTQPVIPQEAVRITKRMEYGRYFRDLGLFGLVPVIILLLAHAGIEKGSPFWLSHWASQQQTGRARDSTGFNLGVYACFILGSVIALFGASWISLMQLIPNSGISIHERMVATLARSPASFIEETRPEILNHFTRDVEEVDLQLPLSLMNLVFAALALIGSVITLAISAPYILVFIIFLVPCLYSIKRLYLPTSSRLRTIQIASQAPVLNTFSSSIPGRETILAFGLGPRLAATLSQQVFEGQKAGYLFRSLQTWLLLVLELINAGLATVLASLLVGLKSHGKSQASIGWAGVALVNTVSMGTELSLLLSWWVRLEGSMGSIRRILEFVAMAPSTGVKPVDTLKREDGGVRVDNLTVTRG</sequence>
<keyword evidence="5" id="KW-0547">Nucleotide-binding</keyword>
<dbReference type="InterPro" id="IPR011527">
    <property type="entry name" value="ABC1_TM_dom"/>
</dbReference>
<dbReference type="InterPro" id="IPR050173">
    <property type="entry name" value="ABC_transporter_C-like"/>
</dbReference>
<dbReference type="Gene3D" id="3.40.50.300">
    <property type="entry name" value="P-loop containing nucleotide triphosphate hydrolases"/>
    <property type="match status" value="1"/>
</dbReference>
<dbReference type="InterPro" id="IPR036640">
    <property type="entry name" value="ABC1_TM_sf"/>
</dbReference>
<keyword evidence="7 10" id="KW-1133">Transmembrane helix</keyword>
<feature type="domain" description="ABC transporter" evidence="11">
    <location>
        <begin position="323"/>
        <end position="556"/>
    </location>
</feature>
<feature type="compositionally biased region" description="Basic and acidic residues" evidence="9">
    <location>
        <begin position="570"/>
        <end position="579"/>
    </location>
</feature>
<protein>
    <recommendedName>
        <fullName evidence="15">ABC transmembrane type-1 domain-containing protein</fullName>
    </recommendedName>
</protein>
<keyword evidence="2" id="KW-0813">Transport</keyword>
<evidence type="ECO:0000256" key="5">
    <source>
        <dbReference type="ARBA" id="ARBA00022741"/>
    </source>
</evidence>
<dbReference type="PROSITE" id="PS00211">
    <property type="entry name" value="ABC_TRANSPORTER_1"/>
    <property type="match status" value="1"/>
</dbReference>
<dbReference type="Proteomes" id="UP000054481">
    <property type="component" value="Unassembled WGS sequence"/>
</dbReference>
<feature type="transmembrane region" description="Helical" evidence="10">
    <location>
        <begin position="753"/>
        <end position="770"/>
    </location>
</feature>
<dbReference type="GO" id="GO:0016887">
    <property type="term" value="F:ATP hydrolysis activity"/>
    <property type="evidence" value="ECO:0007669"/>
    <property type="project" value="InterPro"/>
</dbReference>
<dbReference type="InterPro" id="IPR003439">
    <property type="entry name" value="ABC_transporter-like_ATP-bd"/>
</dbReference>
<evidence type="ECO:0000256" key="2">
    <source>
        <dbReference type="ARBA" id="ARBA00022448"/>
    </source>
</evidence>
<dbReference type="PROSITE" id="PS50929">
    <property type="entry name" value="ABC_TM1F"/>
    <property type="match status" value="2"/>
</dbReference>
<dbReference type="PANTHER" id="PTHR24223:SF399">
    <property type="entry name" value="ABC TRANSPORTER ATNG"/>
    <property type="match status" value="1"/>
</dbReference>
<dbReference type="EMBL" id="KQ030636">
    <property type="protein sequence ID" value="KJZ70262.1"/>
    <property type="molecule type" value="Genomic_DNA"/>
</dbReference>
<dbReference type="SUPFAM" id="SSF52540">
    <property type="entry name" value="P-loop containing nucleoside triphosphate hydrolases"/>
    <property type="match status" value="1"/>
</dbReference>
<dbReference type="SMART" id="SM00382">
    <property type="entry name" value="AAA"/>
    <property type="match status" value="1"/>
</dbReference>
<dbReference type="Pfam" id="PF00005">
    <property type="entry name" value="ABC_tran"/>
    <property type="match status" value="1"/>
</dbReference>
<keyword evidence="8 10" id="KW-0472">Membrane</keyword>
<feature type="domain" description="ABC transmembrane type-1" evidence="12">
    <location>
        <begin position="1"/>
        <end position="276"/>
    </location>
</feature>
<evidence type="ECO:0000313" key="13">
    <source>
        <dbReference type="EMBL" id="KJZ70262.1"/>
    </source>
</evidence>
<feature type="transmembrane region" description="Helical" evidence="10">
    <location>
        <begin position="35"/>
        <end position="54"/>
    </location>
</feature>
<dbReference type="InterPro" id="IPR017871">
    <property type="entry name" value="ABC_transporter-like_CS"/>
</dbReference>
<feature type="transmembrane region" description="Helical" evidence="10">
    <location>
        <begin position="838"/>
        <end position="860"/>
    </location>
</feature>
<feature type="domain" description="ABC transmembrane type-1" evidence="12">
    <location>
        <begin position="619"/>
        <end position="901"/>
    </location>
</feature>
<feature type="region of interest" description="Disordered" evidence="9">
    <location>
        <begin position="538"/>
        <end position="590"/>
    </location>
</feature>
<evidence type="ECO:0000256" key="9">
    <source>
        <dbReference type="SAM" id="MobiDB-lite"/>
    </source>
</evidence>
<dbReference type="AlphaFoldDB" id="A0A0F7ZX81"/>
<dbReference type="SUPFAM" id="SSF90123">
    <property type="entry name" value="ABC transporter transmembrane region"/>
    <property type="match status" value="2"/>
</dbReference>
<proteinExistence type="predicted"/>
<evidence type="ECO:0000313" key="14">
    <source>
        <dbReference type="Proteomes" id="UP000054481"/>
    </source>
</evidence>
<feature type="compositionally biased region" description="Polar residues" evidence="9">
    <location>
        <begin position="580"/>
        <end position="590"/>
    </location>
</feature>
<dbReference type="Gene3D" id="1.20.1560.10">
    <property type="entry name" value="ABC transporter type 1, transmembrane domain"/>
    <property type="match status" value="2"/>
</dbReference>
<dbReference type="Pfam" id="PF00664">
    <property type="entry name" value="ABC_membrane"/>
    <property type="match status" value="2"/>
</dbReference>
<dbReference type="PROSITE" id="PS50893">
    <property type="entry name" value="ABC_TRANSPORTER_2"/>
    <property type="match status" value="1"/>
</dbReference>
<dbReference type="InterPro" id="IPR044726">
    <property type="entry name" value="ABCC_6TM_D2"/>
</dbReference>
<dbReference type="InterPro" id="IPR027417">
    <property type="entry name" value="P-loop_NTPase"/>
</dbReference>
<keyword evidence="14" id="KW-1185">Reference proteome</keyword>
<dbReference type="GO" id="GO:0005524">
    <property type="term" value="F:ATP binding"/>
    <property type="evidence" value="ECO:0007669"/>
    <property type="project" value="UniProtKB-KW"/>
</dbReference>
<evidence type="ECO:0000259" key="12">
    <source>
        <dbReference type="PROSITE" id="PS50929"/>
    </source>
</evidence>
<keyword evidence="3" id="KW-1003">Cell membrane</keyword>
<evidence type="ECO:0000256" key="10">
    <source>
        <dbReference type="SAM" id="Phobius"/>
    </source>
</evidence>
<evidence type="ECO:0008006" key="15">
    <source>
        <dbReference type="Google" id="ProtNLM"/>
    </source>
</evidence>
<dbReference type="InterPro" id="IPR003593">
    <property type="entry name" value="AAA+_ATPase"/>
</dbReference>
<feature type="transmembrane region" description="Helical" evidence="10">
    <location>
        <begin position="872"/>
        <end position="897"/>
    </location>
</feature>
<reference evidence="13 14" key="1">
    <citation type="journal article" date="2014" name="Genome Biol. Evol.">
        <title>Comparative genomics and transcriptomics analyses reveal divergent lifestyle features of nematode endoparasitic fungus Hirsutella minnesotensis.</title>
        <authorList>
            <person name="Lai Y."/>
            <person name="Liu K."/>
            <person name="Zhang X."/>
            <person name="Zhang X."/>
            <person name="Li K."/>
            <person name="Wang N."/>
            <person name="Shu C."/>
            <person name="Wu Y."/>
            <person name="Wang C."/>
            <person name="Bushley K.E."/>
            <person name="Xiang M."/>
            <person name="Liu X."/>
        </authorList>
    </citation>
    <scope>NUCLEOTIDE SEQUENCE [LARGE SCALE GENOMIC DNA]</scope>
    <source>
        <strain evidence="13 14">3608</strain>
    </source>
</reference>
<evidence type="ECO:0000259" key="11">
    <source>
        <dbReference type="PROSITE" id="PS50893"/>
    </source>
</evidence>
<keyword evidence="4 10" id="KW-0812">Transmembrane</keyword>
<evidence type="ECO:0000256" key="3">
    <source>
        <dbReference type="ARBA" id="ARBA00022475"/>
    </source>
</evidence>
<dbReference type="GO" id="GO:0140359">
    <property type="term" value="F:ABC-type transporter activity"/>
    <property type="evidence" value="ECO:0007669"/>
    <property type="project" value="InterPro"/>
</dbReference>
<keyword evidence="6" id="KW-0067">ATP-binding</keyword>